<organism evidence="7 8">
    <name type="scientific">Macrosiphum euphorbiae</name>
    <name type="common">potato aphid</name>
    <dbReference type="NCBI Taxonomy" id="13131"/>
    <lineage>
        <taxon>Eukaryota</taxon>
        <taxon>Metazoa</taxon>
        <taxon>Ecdysozoa</taxon>
        <taxon>Arthropoda</taxon>
        <taxon>Hexapoda</taxon>
        <taxon>Insecta</taxon>
        <taxon>Pterygota</taxon>
        <taxon>Neoptera</taxon>
        <taxon>Paraneoptera</taxon>
        <taxon>Hemiptera</taxon>
        <taxon>Sternorrhyncha</taxon>
        <taxon>Aphidomorpha</taxon>
        <taxon>Aphidoidea</taxon>
        <taxon>Aphididae</taxon>
        <taxon>Macrosiphini</taxon>
        <taxon>Macrosiphum</taxon>
    </lineage>
</organism>
<dbReference type="PANTHER" id="PTHR13581:SF5">
    <property type="entry name" value="MRG_MORF4L-BINDING PROTEIN"/>
    <property type="match status" value="1"/>
</dbReference>
<dbReference type="GO" id="GO:0035267">
    <property type="term" value="C:NuA4 histone acetyltransferase complex"/>
    <property type="evidence" value="ECO:0007669"/>
    <property type="project" value="TreeGrafter"/>
</dbReference>
<keyword evidence="3" id="KW-0156">Chromatin regulator</keyword>
<dbReference type="AlphaFoldDB" id="A0AAV0WP51"/>
<evidence type="ECO:0000256" key="5">
    <source>
        <dbReference type="ARBA" id="ARBA00023163"/>
    </source>
</evidence>
<dbReference type="GO" id="GO:0006325">
    <property type="term" value="P:chromatin organization"/>
    <property type="evidence" value="ECO:0007669"/>
    <property type="project" value="UniProtKB-KW"/>
</dbReference>
<evidence type="ECO:0000256" key="1">
    <source>
        <dbReference type="ARBA" id="ARBA00004123"/>
    </source>
</evidence>
<dbReference type="Pfam" id="PF07904">
    <property type="entry name" value="Eaf7"/>
    <property type="match status" value="1"/>
</dbReference>
<comment type="similarity">
    <text evidence="2">Belongs to the EAF7 family.</text>
</comment>
<reference evidence="7 8" key="1">
    <citation type="submission" date="2023-01" db="EMBL/GenBank/DDBJ databases">
        <authorList>
            <person name="Whitehead M."/>
        </authorList>
    </citation>
    <scope>NUCLEOTIDE SEQUENCE [LARGE SCALE GENOMIC DNA]</scope>
</reference>
<evidence type="ECO:0008006" key="9">
    <source>
        <dbReference type="Google" id="ProtNLM"/>
    </source>
</evidence>
<evidence type="ECO:0000313" key="8">
    <source>
        <dbReference type="Proteomes" id="UP001160148"/>
    </source>
</evidence>
<dbReference type="GO" id="GO:0005634">
    <property type="term" value="C:nucleus"/>
    <property type="evidence" value="ECO:0007669"/>
    <property type="project" value="UniProtKB-SubCell"/>
</dbReference>
<evidence type="ECO:0000313" key="7">
    <source>
        <dbReference type="EMBL" id="CAI6357357.1"/>
    </source>
</evidence>
<dbReference type="InterPro" id="IPR012423">
    <property type="entry name" value="Eaf7/MRGBP"/>
</dbReference>
<keyword evidence="8" id="KW-1185">Reference proteome</keyword>
<sequence length="183" mass="21402">MVYTRRSKKLELQAAKVNTTERSLAPADEHFIWSTERKIALFQSMINRKPAGINKHINMILIKTDLSKRLGMDVPVKEIWRFLNAHWDLTKADRIELPPVFMIKKPFELPKTEEWMKLIKEEGELIDAREKRDAEAKKQARKARKARKAATSEVDLTTLKNVTIMVDRLDDNLFAHLLKKIKK</sequence>
<proteinExistence type="inferred from homology"/>
<comment type="caution">
    <text evidence="7">The sequence shown here is derived from an EMBL/GenBank/DDBJ whole genome shotgun (WGS) entry which is preliminary data.</text>
</comment>
<protein>
    <recommendedName>
        <fullName evidence="9">MRG-binding protein</fullName>
    </recommendedName>
</protein>
<keyword evidence="5" id="KW-0804">Transcription</keyword>
<evidence type="ECO:0000256" key="3">
    <source>
        <dbReference type="ARBA" id="ARBA00022853"/>
    </source>
</evidence>
<dbReference type="GO" id="GO:0006357">
    <property type="term" value="P:regulation of transcription by RNA polymerase II"/>
    <property type="evidence" value="ECO:0007669"/>
    <property type="project" value="TreeGrafter"/>
</dbReference>
<dbReference type="PANTHER" id="PTHR13581">
    <property type="entry name" value="MRG-BINDING PROTEIN"/>
    <property type="match status" value="1"/>
</dbReference>
<evidence type="ECO:0000256" key="2">
    <source>
        <dbReference type="ARBA" id="ARBA00007117"/>
    </source>
</evidence>
<keyword evidence="6" id="KW-0539">Nucleus</keyword>
<evidence type="ECO:0000256" key="6">
    <source>
        <dbReference type="ARBA" id="ARBA00023242"/>
    </source>
</evidence>
<gene>
    <name evidence="7" type="ORF">MEUPH1_LOCUS12989</name>
</gene>
<comment type="subcellular location">
    <subcellularLocation>
        <location evidence="1">Nucleus</location>
    </subcellularLocation>
</comment>
<dbReference type="EMBL" id="CARXXK010000002">
    <property type="protein sequence ID" value="CAI6357357.1"/>
    <property type="molecule type" value="Genomic_DNA"/>
</dbReference>
<accession>A0AAV0WP51</accession>
<evidence type="ECO:0000256" key="4">
    <source>
        <dbReference type="ARBA" id="ARBA00023015"/>
    </source>
</evidence>
<dbReference type="Proteomes" id="UP001160148">
    <property type="component" value="Unassembled WGS sequence"/>
</dbReference>
<keyword evidence="4" id="KW-0805">Transcription regulation</keyword>
<name>A0AAV0WP51_9HEMI</name>